<reference evidence="1" key="1">
    <citation type="submission" date="2023-06" db="EMBL/GenBank/DDBJ databases">
        <title>Genomic Diversity of Vibrio spp. and Metagenomic Analysis of Pathogens in Florida Gulf Coastal Waters Following Hurricane Ian.</title>
        <authorList>
            <person name="Brumfield K.D."/>
        </authorList>
    </citation>
    <scope>NUCLEOTIDE SEQUENCE</scope>
    <source>
        <strain evidence="1">WBS2B-138</strain>
    </source>
</reference>
<dbReference type="EMBL" id="JAUHGG010000003">
    <property type="protein sequence ID" value="MDS1821357.1"/>
    <property type="molecule type" value="Genomic_DNA"/>
</dbReference>
<comment type="caution">
    <text evidence="1">The sequence shown here is derived from an EMBL/GenBank/DDBJ whole genome shotgun (WGS) entry which is preliminary data.</text>
</comment>
<dbReference type="Proteomes" id="UP001253193">
    <property type="component" value="Unassembled WGS sequence"/>
</dbReference>
<dbReference type="AlphaFoldDB" id="A0AAW8PYS7"/>
<evidence type="ECO:0000313" key="2">
    <source>
        <dbReference type="Proteomes" id="UP001253193"/>
    </source>
</evidence>
<dbReference type="RefSeq" id="WP_311020239.1">
    <property type="nucleotide sequence ID" value="NZ_JAUHGG010000003.1"/>
</dbReference>
<name>A0AAW8PYS7_VIBPH</name>
<sequence length="69" mass="8209">MRLGRLQKEVVEHLRENGGKAAILFGQKTFCSRFRYSDECDFMPSIERLIERGIITRLTPHYMYKLNED</sequence>
<accession>A0AAW8PYS7</accession>
<evidence type="ECO:0000313" key="1">
    <source>
        <dbReference type="EMBL" id="MDS1821357.1"/>
    </source>
</evidence>
<proteinExistence type="predicted"/>
<gene>
    <name evidence="1" type="ORF">QX249_11865</name>
</gene>
<organism evidence="1 2">
    <name type="scientific">Vibrio parahaemolyticus</name>
    <dbReference type="NCBI Taxonomy" id="670"/>
    <lineage>
        <taxon>Bacteria</taxon>
        <taxon>Pseudomonadati</taxon>
        <taxon>Pseudomonadota</taxon>
        <taxon>Gammaproteobacteria</taxon>
        <taxon>Vibrionales</taxon>
        <taxon>Vibrionaceae</taxon>
        <taxon>Vibrio</taxon>
    </lineage>
</organism>
<protein>
    <submittedName>
        <fullName evidence="1">Uncharacterized protein</fullName>
    </submittedName>
</protein>